<dbReference type="PROSITE" id="PS51257">
    <property type="entry name" value="PROKAR_LIPOPROTEIN"/>
    <property type="match status" value="1"/>
</dbReference>
<dbReference type="Gene3D" id="1.25.40.10">
    <property type="entry name" value="Tetratricopeptide repeat domain"/>
    <property type="match status" value="2"/>
</dbReference>
<dbReference type="InterPro" id="IPR011990">
    <property type="entry name" value="TPR-like_helical_dom_sf"/>
</dbReference>
<evidence type="ECO:0008006" key="2">
    <source>
        <dbReference type="Google" id="ProtNLM"/>
    </source>
</evidence>
<proteinExistence type="predicted"/>
<dbReference type="EMBL" id="LAZR01000050">
    <property type="protein sequence ID" value="KKN98702.1"/>
    <property type="molecule type" value="Genomic_DNA"/>
</dbReference>
<dbReference type="SMART" id="SM00671">
    <property type="entry name" value="SEL1"/>
    <property type="match status" value="5"/>
</dbReference>
<dbReference type="AlphaFoldDB" id="A0A0F9VFU5"/>
<dbReference type="PANTHER" id="PTHR11102:SF160">
    <property type="entry name" value="ERAD-ASSOCIATED E3 UBIQUITIN-PROTEIN LIGASE COMPONENT HRD3"/>
    <property type="match status" value="1"/>
</dbReference>
<evidence type="ECO:0000313" key="1">
    <source>
        <dbReference type="EMBL" id="KKN98702.1"/>
    </source>
</evidence>
<gene>
    <name evidence="1" type="ORF">LCGC14_0143820</name>
</gene>
<dbReference type="Pfam" id="PF08238">
    <property type="entry name" value="Sel1"/>
    <property type="match status" value="5"/>
</dbReference>
<dbReference type="PANTHER" id="PTHR11102">
    <property type="entry name" value="SEL-1-LIKE PROTEIN"/>
    <property type="match status" value="1"/>
</dbReference>
<reference evidence="1" key="1">
    <citation type="journal article" date="2015" name="Nature">
        <title>Complex archaea that bridge the gap between prokaryotes and eukaryotes.</title>
        <authorList>
            <person name="Spang A."/>
            <person name="Saw J.H."/>
            <person name="Jorgensen S.L."/>
            <person name="Zaremba-Niedzwiedzka K."/>
            <person name="Martijn J."/>
            <person name="Lind A.E."/>
            <person name="van Eijk R."/>
            <person name="Schleper C."/>
            <person name="Guy L."/>
            <person name="Ettema T.J."/>
        </authorList>
    </citation>
    <scope>NUCLEOTIDE SEQUENCE</scope>
</reference>
<dbReference type="InterPro" id="IPR006597">
    <property type="entry name" value="Sel1-like"/>
</dbReference>
<organism evidence="1">
    <name type="scientific">marine sediment metagenome</name>
    <dbReference type="NCBI Taxonomy" id="412755"/>
    <lineage>
        <taxon>unclassified sequences</taxon>
        <taxon>metagenomes</taxon>
        <taxon>ecological metagenomes</taxon>
    </lineage>
</organism>
<accession>A0A0F9VFU5</accession>
<name>A0A0F9VFU5_9ZZZZ</name>
<comment type="caution">
    <text evidence="1">The sequence shown here is derived from an EMBL/GenBank/DDBJ whole genome shotgun (WGS) entry which is preliminary data.</text>
</comment>
<sequence>MRALPLMLIAISSVMSGCTSLPSKDQIWSRSSAFFAQSAEMLAAQRQRLAEFAGSMVGSKDRQLRQQELDELFAQPYIDPLTDYLEAHSDEATHASNLAKVAYERDQRCGNIANTYSTRDPSRDNLNRMQRGYLYSCPEEVQAFAARVKAATTQQTASQSETAPSDKILAAPSPEISAVALNEALDRKQSSDCYLLYTIKNNTQAFDACRPIAERGDAKAQHHMASLAKTRKDYTTAAGWAELSAAQDYPPGQLILGQLYQEGQGLERDPSRALTLMRGAADQGLAEACYHVGLAYQNGVGTAPNSRRASDYLQSAANKGHMPSHMALASLYQDKQPDQARYWLNQAARKGSADAQYLLADSYAKGINGATDSQEAYVWYSLALLNGKHQAKAEIDRQEKLLTGDQLTAAQSRIQDGINGRWR</sequence>
<protein>
    <recommendedName>
        <fullName evidence="2">Sel1 repeat family protein</fullName>
    </recommendedName>
</protein>
<dbReference type="SUPFAM" id="SSF81901">
    <property type="entry name" value="HCP-like"/>
    <property type="match status" value="1"/>
</dbReference>
<dbReference type="InterPro" id="IPR050767">
    <property type="entry name" value="Sel1_AlgK"/>
</dbReference>